<accession>A0A418SLR4</accession>
<dbReference type="SMART" id="SM00903">
    <property type="entry name" value="Flavin_Reduct"/>
    <property type="match status" value="1"/>
</dbReference>
<dbReference type="PANTHER" id="PTHR43812:SF2">
    <property type="entry name" value="FLAVIN REDUCTASE LIKE DOMAIN-CONTAINING PROTEIN"/>
    <property type="match status" value="1"/>
</dbReference>
<dbReference type="GO" id="GO:0016646">
    <property type="term" value="F:oxidoreductase activity, acting on the CH-NH group of donors, NAD or NADP as acceptor"/>
    <property type="evidence" value="ECO:0007669"/>
    <property type="project" value="UniProtKB-ARBA"/>
</dbReference>
<organism evidence="2 3">
    <name type="scientific">Paracoccus onubensis</name>
    <dbReference type="NCBI Taxonomy" id="1675788"/>
    <lineage>
        <taxon>Bacteria</taxon>
        <taxon>Pseudomonadati</taxon>
        <taxon>Pseudomonadota</taxon>
        <taxon>Alphaproteobacteria</taxon>
        <taxon>Rhodobacterales</taxon>
        <taxon>Paracoccaceae</taxon>
        <taxon>Paracoccus</taxon>
    </lineage>
</organism>
<dbReference type="InterPro" id="IPR002563">
    <property type="entry name" value="Flavin_Rdtase-like_dom"/>
</dbReference>
<dbReference type="PANTHER" id="PTHR43812">
    <property type="entry name" value="BLR2425 PROTEIN"/>
    <property type="match status" value="1"/>
</dbReference>
<evidence type="ECO:0000313" key="3">
    <source>
        <dbReference type="Proteomes" id="UP000284202"/>
    </source>
</evidence>
<sequence>MFYRPEAGHGLPHNPFNALVAPRPIGWISTRGGQGDNLAPYSFFNAVAYVPPQVMFASTSAKPDRKGTKDSVAQIIESGVFCVNIATGDMRDVMNASSAPLPAGSSEFQAAGIQAVECESIDCPRVADAAAALECRMTRVLPLAGKANMMVLGVVTGVHIRDDCIVEGRFDPRAAGGWLARLGYKDYTAVTELFEMERPE</sequence>
<dbReference type="Proteomes" id="UP000284202">
    <property type="component" value="Unassembled WGS sequence"/>
</dbReference>
<dbReference type="InterPro" id="IPR012349">
    <property type="entry name" value="Split_barrel_FMN-bd"/>
</dbReference>
<dbReference type="Gene3D" id="2.30.110.10">
    <property type="entry name" value="Electron Transport, Fmn-binding Protein, Chain A"/>
    <property type="match status" value="1"/>
</dbReference>
<comment type="caution">
    <text evidence="2">The sequence shown here is derived from an EMBL/GenBank/DDBJ whole genome shotgun (WGS) entry which is preliminary data.</text>
</comment>
<dbReference type="Pfam" id="PF01613">
    <property type="entry name" value="Flavin_Reduct"/>
    <property type="match status" value="1"/>
</dbReference>
<dbReference type="OrthoDB" id="9783347at2"/>
<reference evidence="3" key="1">
    <citation type="submission" date="2018-09" db="EMBL/GenBank/DDBJ databases">
        <title>Acidovorax cavernicola nov. sp. isolated from Gruta de las Maravillas (Aracena, Spain).</title>
        <authorList>
            <person name="Jurado V."/>
            <person name="Gutierrez-Patricio S."/>
            <person name="Gonzalez-Pimentel J.L."/>
            <person name="Miller A.Z."/>
            <person name="Laiz L."/>
            <person name="Saiz-Jimenez C."/>
        </authorList>
    </citation>
    <scope>NUCLEOTIDE SEQUENCE [LARGE SCALE GENOMIC DNA]</scope>
    <source>
        <strain evidence="3">1011MAR3C25</strain>
    </source>
</reference>
<name>A0A418SLR4_9RHOB</name>
<dbReference type="SUPFAM" id="SSF50475">
    <property type="entry name" value="FMN-binding split barrel"/>
    <property type="match status" value="1"/>
</dbReference>
<evidence type="ECO:0000313" key="2">
    <source>
        <dbReference type="EMBL" id="RJE81891.1"/>
    </source>
</evidence>
<dbReference type="AlphaFoldDB" id="A0A418SLR4"/>
<dbReference type="GO" id="GO:0010181">
    <property type="term" value="F:FMN binding"/>
    <property type="evidence" value="ECO:0007669"/>
    <property type="project" value="InterPro"/>
</dbReference>
<proteinExistence type="predicted"/>
<protein>
    <submittedName>
        <fullName evidence="2">Flavin reductase family protein</fullName>
    </submittedName>
</protein>
<dbReference type="EMBL" id="QZCG01000026">
    <property type="protein sequence ID" value="RJE81891.1"/>
    <property type="molecule type" value="Genomic_DNA"/>
</dbReference>
<dbReference type="RefSeq" id="WP_119752159.1">
    <property type="nucleotide sequence ID" value="NZ_QZCG01000026.1"/>
</dbReference>
<gene>
    <name evidence="2" type="ORF">D3P04_22660</name>
</gene>
<feature type="domain" description="Flavin reductase like" evidence="1">
    <location>
        <begin position="18"/>
        <end position="172"/>
    </location>
</feature>
<keyword evidence="3" id="KW-1185">Reference proteome</keyword>
<evidence type="ECO:0000259" key="1">
    <source>
        <dbReference type="SMART" id="SM00903"/>
    </source>
</evidence>